<reference evidence="8" key="1">
    <citation type="submission" date="2021-04" db="EMBL/GenBank/DDBJ databases">
        <title>Sequencing of actinobacteria type strains.</title>
        <authorList>
            <person name="Nguyen G.-S."/>
            <person name="Wentzel A."/>
        </authorList>
    </citation>
    <scope>NUCLEOTIDE SEQUENCE</scope>
    <source>
        <strain evidence="8">DSM 42095</strain>
    </source>
</reference>
<protein>
    <submittedName>
        <fullName evidence="8">FUSC family protein</fullName>
    </submittedName>
</protein>
<keyword evidence="3 7" id="KW-0812">Transmembrane</keyword>
<dbReference type="GO" id="GO:0005886">
    <property type="term" value="C:plasma membrane"/>
    <property type="evidence" value="ECO:0007669"/>
    <property type="project" value="UniProtKB-SubCell"/>
</dbReference>
<dbReference type="AlphaFoldDB" id="A0A8T4IPR2"/>
<keyword evidence="4 7" id="KW-1133">Transmembrane helix</keyword>
<proteinExistence type="predicted"/>
<gene>
    <name evidence="8" type="ORF">KDA82_14785</name>
</gene>
<evidence type="ECO:0000256" key="1">
    <source>
        <dbReference type="ARBA" id="ARBA00004651"/>
    </source>
</evidence>
<comment type="caution">
    <text evidence="8">The sequence shown here is derived from an EMBL/GenBank/DDBJ whole genome shotgun (WGS) entry which is preliminary data.</text>
</comment>
<dbReference type="Pfam" id="PF06081">
    <property type="entry name" value="ArAE_1"/>
    <property type="match status" value="1"/>
</dbReference>
<comment type="subcellular location">
    <subcellularLocation>
        <location evidence="1">Cell membrane</location>
        <topology evidence="1">Multi-pass membrane protein</topology>
    </subcellularLocation>
</comment>
<evidence type="ECO:0000256" key="4">
    <source>
        <dbReference type="ARBA" id="ARBA00022989"/>
    </source>
</evidence>
<feature type="transmembrane region" description="Helical" evidence="7">
    <location>
        <begin position="103"/>
        <end position="136"/>
    </location>
</feature>
<evidence type="ECO:0000256" key="5">
    <source>
        <dbReference type="ARBA" id="ARBA00023136"/>
    </source>
</evidence>
<keyword evidence="9" id="KW-1185">Reference proteome</keyword>
<evidence type="ECO:0000313" key="8">
    <source>
        <dbReference type="EMBL" id="MBR7674261.1"/>
    </source>
</evidence>
<feature type="transmembrane region" description="Helical" evidence="7">
    <location>
        <begin position="167"/>
        <end position="190"/>
    </location>
</feature>
<dbReference type="InterPro" id="IPR010343">
    <property type="entry name" value="ArAE_1"/>
</dbReference>
<feature type="region of interest" description="Disordered" evidence="6">
    <location>
        <begin position="1"/>
        <end position="26"/>
    </location>
</feature>
<sequence>MSASGTSPHDDDSDQHDGASSRGAAGRAVERARQWLSRARGHAGHERHIALLLAKSALAGVVSWTLAEYVVASPQPTYAPFTALLVVQSTVYRTLVQSGQYVGAVLLGVLAAGAVGPLLGDNVAAFAVMLVIGLLIGRWHKLGVQGIQVPVAGVFAYNAFSGTELTMLWPIVSMVLLGAATGLVVNLVLLPPMHYGTAAEGVRELSTSVCSVLTDMASGLREGPPEKDTAAEWARRARELDGTVRKARYAVEHGAESISYNPRRLLSRSAPTTFSGYRTMVDSLARAAEQVRSISFGLQRSLEEERPPDDGFLRAYGEFLDLVAETAQRLGDPEAGDEDLRRRVENGREHYDELVRRTGENDAWPTLGALLIDAHRLLQEFAHAHGEGAVRPE</sequence>
<accession>A0A8T4IPR2</accession>
<keyword evidence="5 7" id="KW-0472">Membrane</keyword>
<dbReference type="EMBL" id="JAGSMN010000317">
    <property type="protein sequence ID" value="MBR7674261.1"/>
    <property type="molecule type" value="Genomic_DNA"/>
</dbReference>
<organism evidence="8 9">
    <name type="scientific">Streptomyces daliensis</name>
    <dbReference type="NCBI Taxonomy" id="299421"/>
    <lineage>
        <taxon>Bacteria</taxon>
        <taxon>Bacillati</taxon>
        <taxon>Actinomycetota</taxon>
        <taxon>Actinomycetes</taxon>
        <taxon>Kitasatosporales</taxon>
        <taxon>Streptomycetaceae</taxon>
        <taxon>Streptomyces</taxon>
    </lineage>
</organism>
<evidence type="ECO:0000256" key="7">
    <source>
        <dbReference type="SAM" id="Phobius"/>
    </source>
</evidence>
<evidence type="ECO:0000256" key="3">
    <source>
        <dbReference type="ARBA" id="ARBA00022692"/>
    </source>
</evidence>
<name>A0A8T4IPR2_9ACTN</name>
<evidence type="ECO:0000256" key="2">
    <source>
        <dbReference type="ARBA" id="ARBA00022475"/>
    </source>
</evidence>
<keyword evidence="2" id="KW-1003">Cell membrane</keyword>
<evidence type="ECO:0000256" key="6">
    <source>
        <dbReference type="SAM" id="MobiDB-lite"/>
    </source>
</evidence>
<dbReference type="Proteomes" id="UP000675554">
    <property type="component" value="Unassembled WGS sequence"/>
</dbReference>
<evidence type="ECO:0000313" key="9">
    <source>
        <dbReference type="Proteomes" id="UP000675554"/>
    </source>
</evidence>